<dbReference type="PANTHER" id="PTHR34384">
    <property type="entry name" value="L-2,3-DIAMINOPROPANOATE--CITRATE LIGASE"/>
    <property type="match status" value="1"/>
</dbReference>
<dbReference type="Proteomes" id="UP001595891">
    <property type="component" value="Unassembled WGS sequence"/>
</dbReference>
<dbReference type="EMBL" id="JBHSFN010000008">
    <property type="protein sequence ID" value="MFC4587498.1"/>
    <property type="molecule type" value="Genomic_DNA"/>
</dbReference>
<evidence type="ECO:0000259" key="4">
    <source>
        <dbReference type="Pfam" id="PF04183"/>
    </source>
</evidence>
<name>A0ABV9EE98_9ACTN</name>
<comment type="similarity">
    <text evidence="2">Belongs to the IucA/IucC family.</text>
</comment>
<sequence length="568" mass="59757">MNGVVLASPGAGPTSLSPSAGPSRGAVEDVAEEAALAALLRCCVREVAGPRGQVWPAGPYLLLRMAGDLIRVPTSGGLALRFDGPAERLDTGSWSPLSVDELVQLVESELGGTGHNAPNRDSAGEDAPAGANEEFAGQVTESRAAISTLLRARAGTTPPEDPWLASEQSLVYGHPFHPSPKSRGGSGWVRYAPEAHAAFPTRLLGVRDDLLATGGDPQVLDGLGQAPPGYTLLPAHPWQLELLGAELAAPFADGRLVDLGPSALPAVPTSSVRTVYEPQIGKCLKFSIDVRITNCVRKNAWYELTAAAELSTRLGPVFADLGRRFPGTRWLREPGYRSASLGTRLLEGLGVIVRSSPWEVTGPGVTPVLAGALAAPDGGDVPGALRRDPSRWWGAYVDHVALPVLDAYFRHGVVLEPHLQNVLVGIDAEGMPVEAVFRDLEGTKLVAGRHDVSGLPGQVARAATYDATRGWNRVVYCLMVNHLPEIAATIAGAAAPGDGGVLLRALWADARERVARYAGEHGHPLPLRDLLAGVPLPAKANLTARWTRSADRDTGYVPVGNPFAGIPT</sequence>
<accession>A0ABV9EE98</accession>
<dbReference type="Pfam" id="PF04183">
    <property type="entry name" value="IucA_IucC"/>
    <property type="match status" value="1"/>
</dbReference>
<dbReference type="Gene3D" id="1.10.510.40">
    <property type="match status" value="1"/>
</dbReference>
<dbReference type="Pfam" id="PF06276">
    <property type="entry name" value="FhuF"/>
    <property type="match status" value="1"/>
</dbReference>
<gene>
    <name evidence="6" type="ORF">ACFO8L_15490</name>
</gene>
<evidence type="ECO:0000256" key="3">
    <source>
        <dbReference type="SAM" id="MobiDB-lite"/>
    </source>
</evidence>
<dbReference type="PANTHER" id="PTHR34384:SF5">
    <property type="entry name" value="L-2,3-DIAMINOPROPANOATE--CITRATE LIGASE"/>
    <property type="match status" value="1"/>
</dbReference>
<evidence type="ECO:0000259" key="5">
    <source>
        <dbReference type="Pfam" id="PF06276"/>
    </source>
</evidence>
<keyword evidence="7" id="KW-1185">Reference proteome</keyword>
<comment type="pathway">
    <text evidence="1">Siderophore biosynthesis.</text>
</comment>
<dbReference type="RefSeq" id="WP_262842050.1">
    <property type="nucleotide sequence ID" value="NZ_JANZYP010000008.1"/>
</dbReference>
<organism evidence="6 7">
    <name type="scientific">Sphaerisporangium corydalis</name>
    <dbReference type="NCBI Taxonomy" id="1441875"/>
    <lineage>
        <taxon>Bacteria</taxon>
        <taxon>Bacillati</taxon>
        <taxon>Actinomycetota</taxon>
        <taxon>Actinomycetes</taxon>
        <taxon>Streptosporangiales</taxon>
        <taxon>Streptosporangiaceae</taxon>
        <taxon>Sphaerisporangium</taxon>
    </lineage>
</organism>
<evidence type="ECO:0000256" key="2">
    <source>
        <dbReference type="ARBA" id="ARBA00007832"/>
    </source>
</evidence>
<feature type="domain" description="Aerobactin siderophore biosynthesis IucA/IucC-like C-terminal" evidence="5">
    <location>
        <begin position="390"/>
        <end position="552"/>
    </location>
</feature>
<reference evidence="7" key="1">
    <citation type="journal article" date="2019" name="Int. J. Syst. Evol. Microbiol.">
        <title>The Global Catalogue of Microorganisms (GCM) 10K type strain sequencing project: providing services to taxonomists for standard genome sequencing and annotation.</title>
        <authorList>
            <consortium name="The Broad Institute Genomics Platform"/>
            <consortium name="The Broad Institute Genome Sequencing Center for Infectious Disease"/>
            <person name="Wu L."/>
            <person name="Ma J."/>
        </authorList>
    </citation>
    <scope>NUCLEOTIDE SEQUENCE [LARGE SCALE GENOMIC DNA]</scope>
    <source>
        <strain evidence="7">CCUG 49560</strain>
    </source>
</reference>
<protein>
    <submittedName>
        <fullName evidence="6">IucA/IucC family protein</fullName>
    </submittedName>
</protein>
<evidence type="ECO:0000313" key="7">
    <source>
        <dbReference type="Proteomes" id="UP001595891"/>
    </source>
</evidence>
<feature type="region of interest" description="Disordered" evidence="3">
    <location>
        <begin position="1"/>
        <end position="24"/>
    </location>
</feature>
<evidence type="ECO:0000313" key="6">
    <source>
        <dbReference type="EMBL" id="MFC4587498.1"/>
    </source>
</evidence>
<comment type="caution">
    <text evidence="6">The sequence shown here is derived from an EMBL/GenBank/DDBJ whole genome shotgun (WGS) entry which is preliminary data.</text>
</comment>
<evidence type="ECO:0000256" key="1">
    <source>
        <dbReference type="ARBA" id="ARBA00004924"/>
    </source>
</evidence>
<dbReference type="InterPro" id="IPR037455">
    <property type="entry name" value="LucA/IucC-like"/>
</dbReference>
<dbReference type="InterPro" id="IPR007310">
    <property type="entry name" value="Aerobactin_biosyn_IucA/IucC_N"/>
</dbReference>
<feature type="region of interest" description="Disordered" evidence="3">
    <location>
        <begin position="111"/>
        <end position="130"/>
    </location>
</feature>
<proteinExistence type="inferred from homology"/>
<feature type="domain" description="Aerobactin siderophore biosynthesis IucA/IucC N-terminal" evidence="4">
    <location>
        <begin position="164"/>
        <end position="374"/>
    </location>
</feature>
<dbReference type="InterPro" id="IPR022770">
    <property type="entry name" value="IucA/IucC-like_C"/>
</dbReference>